<dbReference type="AlphaFoldDB" id="A0A428H3W4"/>
<name>A0A428H3W4_STRCR</name>
<sequence>MRVKYTDQSVKWENNGETIEIYIENIIFADFDKDKNVIFIGIGKNFIASDFYYYSIDGLLILQYHESTDIISWGYNKKHEIEIPNKESVSFYPNQKLILVIYRISSEQTSVTEMKILDLYGNLIYQAKSPEGYTMVYVTDVLSNQIKVVCDAVIEDNRDSYGRDCFNFLLDLDTRKWTKFGLAY</sequence>
<accession>A0A428H3W4</accession>
<dbReference type="EMBL" id="RJPS01000004">
    <property type="protein sequence ID" value="RSJ90477.1"/>
    <property type="molecule type" value="Genomic_DNA"/>
</dbReference>
<dbReference type="Proteomes" id="UP000270868">
    <property type="component" value="Unassembled WGS sequence"/>
</dbReference>
<protein>
    <submittedName>
        <fullName evidence="1">Uncharacterized protein</fullName>
    </submittedName>
</protein>
<gene>
    <name evidence="1" type="ORF">D8792_04510</name>
</gene>
<reference evidence="1 2" key="1">
    <citation type="submission" date="2018-11" db="EMBL/GenBank/DDBJ databases">
        <title>Species Designations Belie Phenotypic and Genotypic Heterogeneity in Oral Streptococci.</title>
        <authorList>
            <person name="Velsko I."/>
        </authorList>
    </citation>
    <scope>NUCLEOTIDE SEQUENCE [LARGE SCALE GENOMIC DNA]</scope>
    <source>
        <strain evidence="1 2">A52</strain>
    </source>
</reference>
<comment type="caution">
    <text evidence="1">The sequence shown here is derived from an EMBL/GenBank/DDBJ whole genome shotgun (WGS) entry which is preliminary data.</text>
</comment>
<evidence type="ECO:0000313" key="1">
    <source>
        <dbReference type="EMBL" id="RSJ90477.1"/>
    </source>
</evidence>
<organism evidence="1 2">
    <name type="scientific">Streptococcus cristatus</name>
    <dbReference type="NCBI Taxonomy" id="45634"/>
    <lineage>
        <taxon>Bacteria</taxon>
        <taxon>Bacillati</taxon>
        <taxon>Bacillota</taxon>
        <taxon>Bacilli</taxon>
        <taxon>Lactobacillales</taxon>
        <taxon>Streptococcaceae</taxon>
        <taxon>Streptococcus</taxon>
    </lineage>
</organism>
<evidence type="ECO:0000313" key="2">
    <source>
        <dbReference type="Proteomes" id="UP000270868"/>
    </source>
</evidence>
<dbReference type="RefSeq" id="WP_125373107.1">
    <property type="nucleotide sequence ID" value="NZ_RJPS01000004.1"/>
</dbReference>
<proteinExistence type="predicted"/>